<reference evidence="5" key="1">
    <citation type="submission" date="2024-04" db="EMBL/GenBank/DDBJ databases">
        <title>Salinicola lusitanus LLJ914,a marine bacterium isolated from the Okinawa Trough.</title>
        <authorList>
            <person name="Li J."/>
        </authorList>
    </citation>
    <scope>NUCLEOTIDE SEQUENCE [LARGE SCALE GENOMIC DNA]</scope>
</reference>
<protein>
    <recommendedName>
        <fullName evidence="3">Apple domain-containing protein</fullName>
    </recommendedName>
</protein>
<dbReference type="GO" id="GO:0005576">
    <property type="term" value="C:extracellular region"/>
    <property type="evidence" value="ECO:0007669"/>
    <property type="project" value="InterPro"/>
</dbReference>
<dbReference type="SUPFAM" id="SSF57414">
    <property type="entry name" value="Hairpin loop containing domain-like"/>
    <property type="match status" value="3"/>
</dbReference>
<dbReference type="PANTHER" id="PTHR33946">
    <property type="match status" value="1"/>
</dbReference>
<dbReference type="AlphaFoldDB" id="A0AAW0NFY6"/>
<dbReference type="Pfam" id="PF14295">
    <property type="entry name" value="PAN_4"/>
    <property type="match status" value="3"/>
</dbReference>
<dbReference type="InterPro" id="IPR000177">
    <property type="entry name" value="Apple"/>
</dbReference>
<feature type="domain" description="Apple" evidence="3">
    <location>
        <begin position="241"/>
        <end position="313"/>
    </location>
</feature>
<evidence type="ECO:0000256" key="2">
    <source>
        <dbReference type="ARBA" id="ARBA00023157"/>
    </source>
</evidence>
<organism evidence="4 5">
    <name type="scientific">Mugilogobius chulae</name>
    <name type="common">yellowstripe goby</name>
    <dbReference type="NCBI Taxonomy" id="88201"/>
    <lineage>
        <taxon>Eukaryota</taxon>
        <taxon>Metazoa</taxon>
        <taxon>Chordata</taxon>
        <taxon>Craniata</taxon>
        <taxon>Vertebrata</taxon>
        <taxon>Euteleostomi</taxon>
        <taxon>Actinopterygii</taxon>
        <taxon>Neopterygii</taxon>
        <taxon>Teleostei</taxon>
        <taxon>Neoteleostei</taxon>
        <taxon>Acanthomorphata</taxon>
        <taxon>Gobiaria</taxon>
        <taxon>Gobiiformes</taxon>
        <taxon>Gobioidei</taxon>
        <taxon>Gobiidae</taxon>
        <taxon>Gobionellinae</taxon>
        <taxon>Mugilogobius</taxon>
    </lineage>
</organism>
<keyword evidence="1" id="KW-0677">Repeat</keyword>
<evidence type="ECO:0000313" key="4">
    <source>
        <dbReference type="EMBL" id="KAK7896217.1"/>
    </source>
</evidence>
<dbReference type="CDD" id="cd01100">
    <property type="entry name" value="APPLE_Factor_XI_like"/>
    <property type="match status" value="3"/>
</dbReference>
<keyword evidence="2" id="KW-1015">Disulfide bond</keyword>
<dbReference type="Gene3D" id="3.50.4.10">
    <property type="entry name" value="Hepatocyte Growth Factor"/>
    <property type="match status" value="4"/>
</dbReference>
<proteinExistence type="predicted"/>
<gene>
    <name evidence="4" type="ORF">WMY93_021542</name>
</gene>
<evidence type="ECO:0000259" key="3">
    <source>
        <dbReference type="PROSITE" id="PS50948"/>
    </source>
</evidence>
<evidence type="ECO:0000313" key="5">
    <source>
        <dbReference type="Proteomes" id="UP001460270"/>
    </source>
</evidence>
<sequence length="371" mass="42029">MGPEGGRGARESLIKERVVKLLKSSSFQNDCGLNMKRLLVFVSVLCLYRLSSGQECRRELLEDVDFPGSDITSVYSPDVYHCQQMCTQHAACQFFTFLRDDWARDGRNFYCYLKRTDSGEPAVTVALKGLTSGYSLRPCNDRSAPCFNQRYANRDFPGADYKSLFTADYAECQQACTQDHGCQFFTWINRLYPNENIRFKCHLKFSWTIPLPPNVDEKTGVVSGFSSHAQISTRPSVDNKCHTNHFANSDIPGHDLLKTPAGSPEHCQALCSAHPSCTYFSFASSTCYLKENANKMVTTKKAGVTSGLPSRFCQQPKNWLTVTHEGTDFQGSDMRYVKLDDPRKCQAACNSDPYCQFFTYVTKQFRSSEYW</sequence>
<dbReference type="PROSITE" id="PS00495">
    <property type="entry name" value="APPLE"/>
    <property type="match status" value="1"/>
</dbReference>
<keyword evidence="5" id="KW-1185">Reference proteome</keyword>
<feature type="domain" description="Apple" evidence="3">
    <location>
        <begin position="146"/>
        <end position="229"/>
    </location>
</feature>
<dbReference type="PRINTS" id="PR00005">
    <property type="entry name" value="APPLEDOMAIN"/>
</dbReference>
<dbReference type="EMBL" id="JBBPFD010000015">
    <property type="protein sequence ID" value="KAK7896217.1"/>
    <property type="molecule type" value="Genomic_DNA"/>
</dbReference>
<dbReference type="InterPro" id="IPR003609">
    <property type="entry name" value="Pan_app"/>
</dbReference>
<feature type="domain" description="Apple" evidence="3">
    <location>
        <begin position="56"/>
        <end position="139"/>
    </location>
</feature>
<name>A0AAW0NFY6_9GOBI</name>
<dbReference type="GO" id="GO:0006508">
    <property type="term" value="P:proteolysis"/>
    <property type="evidence" value="ECO:0007669"/>
    <property type="project" value="InterPro"/>
</dbReference>
<evidence type="ECO:0000256" key="1">
    <source>
        <dbReference type="ARBA" id="ARBA00022737"/>
    </source>
</evidence>
<dbReference type="PROSITE" id="PS50948">
    <property type="entry name" value="PAN"/>
    <property type="match status" value="3"/>
</dbReference>
<dbReference type="SMART" id="SM00223">
    <property type="entry name" value="APPLE"/>
    <property type="match status" value="3"/>
</dbReference>
<accession>A0AAW0NFY6</accession>
<comment type="caution">
    <text evidence="4">The sequence shown here is derived from an EMBL/GenBank/DDBJ whole genome shotgun (WGS) entry which is preliminary data.</text>
</comment>
<dbReference type="Pfam" id="PF00024">
    <property type="entry name" value="PAN_1"/>
    <property type="match status" value="1"/>
</dbReference>
<dbReference type="Proteomes" id="UP001460270">
    <property type="component" value="Unassembled WGS sequence"/>
</dbReference>
<dbReference type="PANTHER" id="PTHR33946:SF4">
    <property type="entry name" value="COAGULATION FACTOR XI"/>
    <property type="match status" value="1"/>
</dbReference>